<dbReference type="NCBIfam" id="TIGR02095">
    <property type="entry name" value="glgA"/>
    <property type="match status" value="1"/>
</dbReference>
<name>A0ABT7L1F1_9BACI</name>
<dbReference type="RefSeq" id="WP_285930567.1">
    <property type="nucleotide sequence ID" value="NZ_JASTZU010000018.1"/>
</dbReference>
<comment type="pathway">
    <text evidence="7">Glycan biosynthesis; glycogen biosynthesis.</text>
</comment>
<evidence type="ECO:0000256" key="2">
    <source>
        <dbReference type="ARBA" id="ARBA00002764"/>
    </source>
</evidence>
<dbReference type="GO" id="GO:0009011">
    <property type="term" value="F:alpha-1,4-glucan glucosyltransferase (ADP-glucose donor) activity"/>
    <property type="evidence" value="ECO:0007669"/>
    <property type="project" value="UniProtKB-EC"/>
</dbReference>
<dbReference type="EMBL" id="JASTZU010000018">
    <property type="protein sequence ID" value="MDL4839639.1"/>
    <property type="molecule type" value="Genomic_DNA"/>
</dbReference>
<organism evidence="10 11">
    <name type="scientific">Aquibacillus rhizosphaerae</name>
    <dbReference type="NCBI Taxonomy" id="3051431"/>
    <lineage>
        <taxon>Bacteria</taxon>
        <taxon>Bacillati</taxon>
        <taxon>Bacillota</taxon>
        <taxon>Bacilli</taxon>
        <taxon>Bacillales</taxon>
        <taxon>Bacillaceae</taxon>
        <taxon>Aquibacillus</taxon>
    </lineage>
</organism>
<evidence type="ECO:0000256" key="6">
    <source>
        <dbReference type="ARBA" id="ARBA00023056"/>
    </source>
</evidence>
<dbReference type="HAMAP" id="MF_00484">
    <property type="entry name" value="Glycogen_synth"/>
    <property type="match status" value="1"/>
</dbReference>
<protein>
    <recommendedName>
        <fullName evidence="7">Glycogen synthase</fullName>
        <ecNumber evidence="7">2.4.1.21</ecNumber>
    </recommendedName>
    <alternativeName>
        <fullName evidence="7">Starch [bacterial glycogen] synthase</fullName>
    </alternativeName>
</protein>
<dbReference type="EC" id="2.4.1.21" evidence="7"/>
<evidence type="ECO:0000313" key="10">
    <source>
        <dbReference type="EMBL" id="MDL4839639.1"/>
    </source>
</evidence>
<sequence length="485" mass="55734">MNIVFIASEGVPFVKTGGLADVIGSLPHALADEGNRIQVFLPKHKTIPEQYKRAMKTVYRGEITLGWRKQYCGVEALRHDGINYYFIDNEFYFGRDNIYGYSDDPDEAERYVFFSKAVLEMLPHLLAKPDILHLHDWQTSIIPIFLQTHYKQNAYYQAIKTIFTIHNLKYQGQFSRDLLGDIIEISSNEFYQNGLEYYGHINLMKGAINNADLITTVSQTYAEEIQYAFFGEGLDGLLRKRCDSLHGIMNGISNTIYNPEKDSSLDFCYRDNQGKLLNKKALQERLGLGVEDMPILAMVTRLVEQKGLDLVIHVVEQIMEEDDIQMIILGTGEQPYANKLTEIANKYPHKFVFKNLFDEGLSRKVYAGADCLLMPSLFEPCGLSQLIALRYGTVPIVRETGGLKDTIHSYNEFSGEGNGFSFTNYNADDMLYTIRRAIYFYKNKQKWNEIINNGRMQDFSWKQSAVKYDELYQLLKTEDGDVDVF</sequence>
<feature type="binding site" evidence="7">
    <location>
        <position position="15"/>
    </location>
    <ligand>
        <name>ADP-alpha-D-glucose</name>
        <dbReference type="ChEBI" id="CHEBI:57498"/>
    </ligand>
</feature>
<dbReference type="Pfam" id="PF00534">
    <property type="entry name" value="Glycos_transf_1"/>
    <property type="match status" value="1"/>
</dbReference>
<comment type="function">
    <text evidence="2 7">Synthesizes alpha-1,4-glucan chains using ADP-glucose.</text>
</comment>
<dbReference type="CDD" id="cd03791">
    <property type="entry name" value="GT5_Glycogen_synthase_DULL1-like"/>
    <property type="match status" value="1"/>
</dbReference>
<dbReference type="Pfam" id="PF08323">
    <property type="entry name" value="Glyco_transf_5"/>
    <property type="match status" value="1"/>
</dbReference>
<dbReference type="InterPro" id="IPR013534">
    <property type="entry name" value="Starch_synth_cat_dom"/>
</dbReference>
<comment type="catalytic activity">
    <reaction evidence="1 7">
        <text>[(1-&gt;4)-alpha-D-glucosyl](n) + ADP-alpha-D-glucose = [(1-&gt;4)-alpha-D-glucosyl](n+1) + ADP + H(+)</text>
        <dbReference type="Rhea" id="RHEA:18189"/>
        <dbReference type="Rhea" id="RHEA-COMP:9584"/>
        <dbReference type="Rhea" id="RHEA-COMP:9587"/>
        <dbReference type="ChEBI" id="CHEBI:15378"/>
        <dbReference type="ChEBI" id="CHEBI:15444"/>
        <dbReference type="ChEBI" id="CHEBI:57498"/>
        <dbReference type="ChEBI" id="CHEBI:456216"/>
        <dbReference type="EC" id="2.4.1.21"/>
    </reaction>
</comment>
<evidence type="ECO:0000259" key="9">
    <source>
        <dbReference type="Pfam" id="PF08323"/>
    </source>
</evidence>
<keyword evidence="6 7" id="KW-0320">Glycogen biosynthesis</keyword>
<gene>
    <name evidence="7 10" type="primary">glgA</name>
    <name evidence="10" type="ORF">QQS35_04095</name>
</gene>
<evidence type="ECO:0000256" key="3">
    <source>
        <dbReference type="ARBA" id="ARBA00010281"/>
    </source>
</evidence>
<accession>A0ABT7L1F1</accession>
<evidence type="ECO:0000256" key="1">
    <source>
        <dbReference type="ARBA" id="ARBA00001478"/>
    </source>
</evidence>
<evidence type="ECO:0000313" key="11">
    <source>
        <dbReference type="Proteomes" id="UP001235343"/>
    </source>
</evidence>
<comment type="caution">
    <text evidence="10">The sequence shown here is derived from an EMBL/GenBank/DDBJ whole genome shotgun (WGS) entry which is preliminary data.</text>
</comment>
<dbReference type="InterPro" id="IPR001296">
    <property type="entry name" value="Glyco_trans_1"/>
</dbReference>
<evidence type="ECO:0000256" key="7">
    <source>
        <dbReference type="HAMAP-Rule" id="MF_00484"/>
    </source>
</evidence>
<keyword evidence="11" id="KW-1185">Reference proteome</keyword>
<evidence type="ECO:0000259" key="8">
    <source>
        <dbReference type="Pfam" id="PF00534"/>
    </source>
</evidence>
<proteinExistence type="inferred from homology"/>
<evidence type="ECO:0000256" key="4">
    <source>
        <dbReference type="ARBA" id="ARBA00022676"/>
    </source>
</evidence>
<dbReference type="SUPFAM" id="SSF53756">
    <property type="entry name" value="UDP-Glycosyltransferase/glycogen phosphorylase"/>
    <property type="match status" value="1"/>
</dbReference>
<comment type="similarity">
    <text evidence="3 7">Belongs to the glycosyltransferase 1 family. Bacterial/plant glycogen synthase subfamily.</text>
</comment>
<dbReference type="PANTHER" id="PTHR45825:SF11">
    <property type="entry name" value="ALPHA AMYLASE DOMAIN-CONTAINING PROTEIN"/>
    <property type="match status" value="1"/>
</dbReference>
<dbReference type="Gene3D" id="3.40.50.2000">
    <property type="entry name" value="Glycogen Phosphorylase B"/>
    <property type="match status" value="2"/>
</dbReference>
<feature type="domain" description="Starch synthase catalytic" evidence="9">
    <location>
        <begin position="2"/>
        <end position="240"/>
    </location>
</feature>
<dbReference type="PANTHER" id="PTHR45825">
    <property type="entry name" value="GRANULE-BOUND STARCH SYNTHASE 1, CHLOROPLASTIC/AMYLOPLASTIC"/>
    <property type="match status" value="1"/>
</dbReference>
<dbReference type="Proteomes" id="UP001235343">
    <property type="component" value="Unassembled WGS sequence"/>
</dbReference>
<feature type="domain" description="Glycosyl transferase family 1" evidence="8">
    <location>
        <begin position="291"/>
        <end position="454"/>
    </location>
</feature>
<dbReference type="NCBIfam" id="NF001898">
    <property type="entry name" value="PRK00654.1-1"/>
    <property type="match status" value="1"/>
</dbReference>
<dbReference type="InterPro" id="IPR011835">
    <property type="entry name" value="GS/SS"/>
</dbReference>
<keyword evidence="5 7" id="KW-0808">Transferase</keyword>
<reference evidence="10 11" key="1">
    <citation type="submission" date="2023-06" db="EMBL/GenBank/DDBJ databases">
        <title>Aquibacillus rhizosphaerae LR5S19.</title>
        <authorList>
            <person name="Sun J.-Q."/>
        </authorList>
    </citation>
    <scope>NUCLEOTIDE SEQUENCE [LARGE SCALE GENOMIC DNA]</scope>
    <source>
        <strain evidence="10 11">LR5S19</strain>
    </source>
</reference>
<evidence type="ECO:0000256" key="5">
    <source>
        <dbReference type="ARBA" id="ARBA00022679"/>
    </source>
</evidence>
<keyword evidence="4 7" id="KW-0328">Glycosyltransferase</keyword>